<evidence type="ECO:0000256" key="2">
    <source>
        <dbReference type="SAM" id="MobiDB-lite"/>
    </source>
</evidence>
<dbReference type="GeneID" id="34521969"/>
<feature type="region of interest" description="Disordered" evidence="2">
    <location>
        <begin position="22"/>
        <end position="55"/>
    </location>
</feature>
<gene>
    <name evidence="3" type="ORF">KUCA_T00004575001</name>
</gene>
<dbReference type="OrthoDB" id="3995760at2759"/>
<keyword evidence="1" id="KW-0175">Coiled coil</keyword>
<reference evidence="3" key="1">
    <citation type="submission" date="2013-12" db="EMBL/GenBank/DDBJ databases">
        <authorList>
            <person name="Genoscope - CEA"/>
        </authorList>
    </citation>
    <scope>NUCLEOTIDE SEQUENCE</scope>
    <source>
        <strain evidence="3">CBS 1993</strain>
    </source>
</reference>
<feature type="region of interest" description="Disordered" evidence="2">
    <location>
        <begin position="450"/>
        <end position="470"/>
    </location>
</feature>
<evidence type="ECO:0000313" key="4">
    <source>
        <dbReference type="Proteomes" id="UP000019384"/>
    </source>
</evidence>
<accession>W6MPN4</accession>
<feature type="region of interest" description="Disordered" evidence="2">
    <location>
        <begin position="310"/>
        <end position="332"/>
    </location>
</feature>
<name>W6MPN4_9ASCO</name>
<feature type="region of interest" description="Disordered" evidence="2">
    <location>
        <begin position="265"/>
        <end position="294"/>
    </location>
</feature>
<feature type="compositionally biased region" description="Low complexity" evidence="2">
    <location>
        <begin position="319"/>
        <end position="332"/>
    </location>
</feature>
<feature type="region of interest" description="Disordered" evidence="2">
    <location>
        <begin position="181"/>
        <end position="211"/>
    </location>
</feature>
<dbReference type="Proteomes" id="UP000019384">
    <property type="component" value="Unassembled WGS sequence"/>
</dbReference>
<evidence type="ECO:0000256" key="1">
    <source>
        <dbReference type="SAM" id="Coils"/>
    </source>
</evidence>
<evidence type="ECO:0000313" key="3">
    <source>
        <dbReference type="EMBL" id="CDK28591.1"/>
    </source>
</evidence>
<reference evidence="3" key="2">
    <citation type="submission" date="2014-02" db="EMBL/GenBank/DDBJ databases">
        <title>Complete DNA sequence of /Kuraishia capsulata/ illustrates novel genomic features among budding yeasts (/Saccharomycotina/).</title>
        <authorList>
            <person name="Morales L."/>
            <person name="Noel B."/>
            <person name="Porcel B."/>
            <person name="Marcet-Houben M."/>
            <person name="Hullo M-F."/>
            <person name="Sacerdot C."/>
            <person name="Tekaia F."/>
            <person name="Leh-Louis V."/>
            <person name="Despons L."/>
            <person name="Khanna V."/>
            <person name="Aury J-M."/>
            <person name="Barbe V."/>
            <person name="Couloux A."/>
            <person name="Labadie K."/>
            <person name="Pelletier E."/>
            <person name="Souciet J-L."/>
            <person name="Boekhout T."/>
            <person name="Gabaldon T."/>
            <person name="Wincker P."/>
            <person name="Dujon B."/>
        </authorList>
    </citation>
    <scope>NUCLEOTIDE SEQUENCE</scope>
    <source>
        <strain evidence="3">CBS 1993</strain>
    </source>
</reference>
<proteinExistence type="predicted"/>
<protein>
    <submittedName>
        <fullName evidence="3">Uncharacterized protein</fullName>
    </submittedName>
</protein>
<keyword evidence="4" id="KW-1185">Reference proteome</keyword>
<feature type="coiled-coil region" evidence="1">
    <location>
        <begin position="93"/>
        <end position="125"/>
    </location>
</feature>
<sequence>MVIDDKENQGLATIYLDRSACSTPLRPKDENVSEPQTPLSRKPVSSGSSRHQQLQQAQVVKKKSISGFAVTTPERRKRSGSVSVSPNRLERQCADLILENARLTREKEKIELELLANEKEALLKQQRINELIKENKTLVNDLVSEREFNEKEFVNWHASKQTYERKIQRLTSLVHSNEERVKDKEEVVDSAQPHRRSYEHHSQFIEGEQQSTERLSKRIKGLEREIELEKSSKMLIIDEFEMFKLQLQDFEEKYNSLKEDYDKLAKEEEGSQSHHGWDESDDEAHSPHDFRQYQSDSQNFTSLAEELNSLPSADSTIPRSTSASSKNSTSNRLSSFGQMLHGIELQNQAHIHKQELMKITFELKSLQLQNEKLHSYIGFLLQSHPQNGEVFKENIEYSDAINIASARKTLKKVIRCASALPVRPLNFDATPLQHRKSDAAIILERFRQDTASDGSSFGGDEADEWEGTPASSPMKFNISLESLEEILEEDPQLHYELPQSWLSSENSVIIHESSRTIKRYELNPRELLRGLITFGMKSRTKYKELDLDVD</sequence>
<organism evidence="3 4">
    <name type="scientific">Kuraishia capsulata CBS 1993</name>
    <dbReference type="NCBI Taxonomy" id="1382522"/>
    <lineage>
        <taxon>Eukaryota</taxon>
        <taxon>Fungi</taxon>
        <taxon>Dikarya</taxon>
        <taxon>Ascomycota</taxon>
        <taxon>Saccharomycotina</taxon>
        <taxon>Pichiomycetes</taxon>
        <taxon>Pichiales</taxon>
        <taxon>Pichiaceae</taxon>
        <taxon>Kuraishia</taxon>
    </lineage>
</organism>
<dbReference type="EMBL" id="HG793129">
    <property type="protein sequence ID" value="CDK28591.1"/>
    <property type="molecule type" value="Genomic_DNA"/>
</dbReference>
<feature type="compositionally biased region" description="Polar residues" evidence="2">
    <location>
        <begin position="33"/>
        <end position="51"/>
    </location>
</feature>
<feature type="compositionally biased region" description="Basic and acidic residues" evidence="2">
    <location>
        <begin position="265"/>
        <end position="291"/>
    </location>
</feature>
<dbReference type="RefSeq" id="XP_022460581.1">
    <property type="nucleotide sequence ID" value="XM_022601323.1"/>
</dbReference>
<dbReference type="HOGENOM" id="CLU_495283_0_0_1"/>
<dbReference type="AlphaFoldDB" id="W6MPN4"/>
<dbReference type="STRING" id="1382522.W6MPN4"/>